<gene>
    <name evidence="2" type="ORF">HNQ88_002993</name>
</gene>
<feature type="transmembrane region" description="Helical" evidence="1">
    <location>
        <begin position="7"/>
        <end position="28"/>
    </location>
</feature>
<proteinExistence type="predicted"/>
<evidence type="ECO:0000313" key="3">
    <source>
        <dbReference type="Proteomes" id="UP001185092"/>
    </source>
</evidence>
<reference evidence="2" key="1">
    <citation type="submission" date="2023-07" db="EMBL/GenBank/DDBJ databases">
        <title>Genomic Encyclopedia of Type Strains, Phase IV (KMG-IV): sequencing the most valuable type-strain genomes for metagenomic binning, comparative biology and taxonomic classification.</title>
        <authorList>
            <person name="Goeker M."/>
        </authorList>
    </citation>
    <scope>NUCLEOTIDE SEQUENCE</scope>
    <source>
        <strain evidence="2">DSM 26174</strain>
    </source>
</reference>
<dbReference type="AlphaFoldDB" id="A0AAE3XNV9"/>
<keyword evidence="1" id="KW-0812">Transmembrane</keyword>
<evidence type="ECO:0000256" key="1">
    <source>
        <dbReference type="SAM" id="Phobius"/>
    </source>
</evidence>
<name>A0AAE3XNV9_9BACT</name>
<dbReference type="EMBL" id="JAVDQD010000003">
    <property type="protein sequence ID" value="MDR6239945.1"/>
    <property type="molecule type" value="Genomic_DNA"/>
</dbReference>
<keyword evidence="1" id="KW-0472">Membrane</keyword>
<protein>
    <submittedName>
        <fullName evidence="2">Uncharacterized protein</fullName>
    </submittedName>
</protein>
<keyword evidence="1" id="KW-1133">Transmembrane helix</keyword>
<dbReference type="Proteomes" id="UP001185092">
    <property type="component" value="Unassembled WGS sequence"/>
</dbReference>
<comment type="caution">
    <text evidence="2">The sequence shown here is derived from an EMBL/GenBank/DDBJ whole genome shotgun (WGS) entry which is preliminary data.</text>
</comment>
<sequence>MVDTKKIVPAMTSIGTNVGGAMIGYAAIKSAPDKFGKFTGLALFAVGIMAHMSKNKTVKELGQGVAVMGAIDAIDQWMPQSLKDKAPNFIPALGNVDYGYSSYEMLPQTNDVIQSEEDAVSFENGLNLARQNEGINGVGYVADEQENTQINIAV</sequence>
<dbReference type="RefSeq" id="WP_309939757.1">
    <property type="nucleotide sequence ID" value="NZ_AP025305.1"/>
</dbReference>
<accession>A0AAE3XNV9</accession>
<evidence type="ECO:0000313" key="2">
    <source>
        <dbReference type="EMBL" id="MDR6239945.1"/>
    </source>
</evidence>
<keyword evidence="3" id="KW-1185">Reference proteome</keyword>
<organism evidence="2 3">
    <name type="scientific">Aureibacter tunicatorum</name>
    <dbReference type="NCBI Taxonomy" id="866807"/>
    <lineage>
        <taxon>Bacteria</taxon>
        <taxon>Pseudomonadati</taxon>
        <taxon>Bacteroidota</taxon>
        <taxon>Cytophagia</taxon>
        <taxon>Cytophagales</taxon>
        <taxon>Persicobacteraceae</taxon>
        <taxon>Aureibacter</taxon>
    </lineage>
</organism>